<protein>
    <recommendedName>
        <fullName evidence="1">Ig-like domain-containing protein</fullName>
    </recommendedName>
</protein>
<dbReference type="PROSITE" id="PS50835">
    <property type="entry name" value="IG_LIKE"/>
    <property type="match status" value="1"/>
</dbReference>
<evidence type="ECO:0000313" key="2">
    <source>
        <dbReference type="EMBL" id="VDM77920.1"/>
    </source>
</evidence>
<name>A0A3P7IXQ6_STRVU</name>
<gene>
    <name evidence="2" type="ORF">SVUK_LOCUS12918</name>
</gene>
<evidence type="ECO:0000259" key="1">
    <source>
        <dbReference type="PROSITE" id="PS50835"/>
    </source>
</evidence>
<sequence>MTDLLHKQTCVFEGGVLLDCDSPGMVDDVADILRNLYDNGLHEASWLVSRRGEEAPRAISRQNSLLTECTTVSRMIATQREICIMLAAPIFRDRVTRIDVPSSATFPFLCSLTRTGRRSLLIQEMLLNTGAPRLISHAPAEVFFHTRADADYVVLPCSAEGNPSPEITWFKNDIDV</sequence>
<dbReference type="Gene3D" id="2.60.40.10">
    <property type="entry name" value="Immunoglobulins"/>
    <property type="match status" value="1"/>
</dbReference>
<dbReference type="InterPro" id="IPR036179">
    <property type="entry name" value="Ig-like_dom_sf"/>
</dbReference>
<feature type="domain" description="Ig-like" evidence="1">
    <location>
        <begin position="132"/>
        <end position="176"/>
    </location>
</feature>
<dbReference type="EMBL" id="UYYB01100503">
    <property type="protein sequence ID" value="VDM77920.1"/>
    <property type="molecule type" value="Genomic_DNA"/>
</dbReference>
<feature type="non-terminal residue" evidence="2">
    <location>
        <position position="176"/>
    </location>
</feature>
<dbReference type="InterPro" id="IPR007110">
    <property type="entry name" value="Ig-like_dom"/>
</dbReference>
<dbReference type="OrthoDB" id="428111at2759"/>
<dbReference type="InterPro" id="IPR013783">
    <property type="entry name" value="Ig-like_fold"/>
</dbReference>
<dbReference type="SUPFAM" id="SSF48726">
    <property type="entry name" value="Immunoglobulin"/>
    <property type="match status" value="1"/>
</dbReference>
<reference evidence="2 3" key="1">
    <citation type="submission" date="2018-11" db="EMBL/GenBank/DDBJ databases">
        <authorList>
            <consortium name="Pathogen Informatics"/>
        </authorList>
    </citation>
    <scope>NUCLEOTIDE SEQUENCE [LARGE SCALE GENOMIC DNA]</scope>
</reference>
<keyword evidence="3" id="KW-1185">Reference proteome</keyword>
<evidence type="ECO:0000313" key="3">
    <source>
        <dbReference type="Proteomes" id="UP000270094"/>
    </source>
</evidence>
<accession>A0A3P7IXQ6</accession>
<organism evidence="2 3">
    <name type="scientific">Strongylus vulgaris</name>
    <name type="common">Blood worm</name>
    <dbReference type="NCBI Taxonomy" id="40348"/>
    <lineage>
        <taxon>Eukaryota</taxon>
        <taxon>Metazoa</taxon>
        <taxon>Ecdysozoa</taxon>
        <taxon>Nematoda</taxon>
        <taxon>Chromadorea</taxon>
        <taxon>Rhabditida</taxon>
        <taxon>Rhabditina</taxon>
        <taxon>Rhabditomorpha</taxon>
        <taxon>Strongyloidea</taxon>
        <taxon>Strongylidae</taxon>
        <taxon>Strongylus</taxon>
    </lineage>
</organism>
<dbReference type="AlphaFoldDB" id="A0A3P7IXQ6"/>
<dbReference type="CDD" id="cd00096">
    <property type="entry name" value="Ig"/>
    <property type="match status" value="1"/>
</dbReference>
<proteinExistence type="predicted"/>
<dbReference type="Proteomes" id="UP000270094">
    <property type="component" value="Unassembled WGS sequence"/>
</dbReference>